<feature type="transmembrane region" description="Helical" evidence="8">
    <location>
        <begin position="20"/>
        <end position="43"/>
    </location>
</feature>
<keyword evidence="6 8" id="KW-0472">Membrane</keyword>
<evidence type="ECO:0000256" key="8">
    <source>
        <dbReference type="RuleBase" id="RU361216"/>
    </source>
</evidence>
<dbReference type="PROSITE" id="PS00714">
    <property type="entry name" value="NA_DICARBOXYL_SYMP_2"/>
    <property type="match status" value="1"/>
</dbReference>
<dbReference type="InterPro" id="IPR036458">
    <property type="entry name" value="Na:dicarbo_symporter_sf"/>
</dbReference>
<dbReference type="GO" id="GO:0005886">
    <property type="term" value="C:plasma membrane"/>
    <property type="evidence" value="ECO:0007669"/>
    <property type="project" value="TreeGrafter"/>
</dbReference>
<dbReference type="InterPro" id="IPR050746">
    <property type="entry name" value="DAACS"/>
</dbReference>
<dbReference type="Proteomes" id="UP000828390">
    <property type="component" value="Unassembled WGS sequence"/>
</dbReference>
<feature type="transmembrane region" description="Helical" evidence="8">
    <location>
        <begin position="254"/>
        <end position="275"/>
    </location>
</feature>
<proteinExistence type="inferred from homology"/>
<keyword evidence="2 8" id="KW-0813">Transport</keyword>
<dbReference type="Pfam" id="PF00375">
    <property type="entry name" value="SDF"/>
    <property type="match status" value="1"/>
</dbReference>
<organism evidence="9 10">
    <name type="scientific">Dreissena polymorpha</name>
    <name type="common">Zebra mussel</name>
    <name type="synonym">Mytilus polymorpha</name>
    <dbReference type="NCBI Taxonomy" id="45954"/>
    <lineage>
        <taxon>Eukaryota</taxon>
        <taxon>Metazoa</taxon>
        <taxon>Spiralia</taxon>
        <taxon>Lophotrochozoa</taxon>
        <taxon>Mollusca</taxon>
        <taxon>Bivalvia</taxon>
        <taxon>Autobranchia</taxon>
        <taxon>Heteroconchia</taxon>
        <taxon>Euheterodonta</taxon>
        <taxon>Imparidentia</taxon>
        <taxon>Neoheterodontei</taxon>
        <taxon>Myida</taxon>
        <taxon>Dreissenoidea</taxon>
        <taxon>Dreissenidae</taxon>
        <taxon>Dreissena</taxon>
    </lineage>
</organism>
<dbReference type="AlphaFoldDB" id="A0A9D4K1E4"/>
<evidence type="ECO:0000256" key="3">
    <source>
        <dbReference type="ARBA" id="ARBA00022692"/>
    </source>
</evidence>
<evidence type="ECO:0000256" key="4">
    <source>
        <dbReference type="ARBA" id="ARBA00022847"/>
    </source>
</evidence>
<comment type="similarity">
    <text evidence="8">Belongs to the dicarboxylate/amino acid:cation symporter (DAACS) (TC 2.A.23) family.</text>
</comment>
<keyword evidence="10" id="KW-1185">Reference proteome</keyword>
<dbReference type="Gene3D" id="1.10.3860.10">
    <property type="entry name" value="Sodium:dicarboxylate symporter"/>
    <property type="match status" value="1"/>
</dbReference>
<feature type="transmembrane region" description="Helical" evidence="8">
    <location>
        <begin position="213"/>
        <end position="233"/>
    </location>
</feature>
<dbReference type="SUPFAM" id="SSF118215">
    <property type="entry name" value="Proton glutamate symport protein"/>
    <property type="match status" value="1"/>
</dbReference>
<gene>
    <name evidence="9" type="ORF">DPMN_104800</name>
</gene>
<dbReference type="GO" id="GO:0005313">
    <property type="term" value="F:L-glutamate transmembrane transporter activity"/>
    <property type="evidence" value="ECO:0007669"/>
    <property type="project" value="TreeGrafter"/>
</dbReference>
<reference evidence="9" key="2">
    <citation type="submission" date="2020-11" db="EMBL/GenBank/DDBJ databases">
        <authorList>
            <person name="McCartney M.A."/>
            <person name="Auch B."/>
            <person name="Kono T."/>
            <person name="Mallez S."/>
            <person name="Becker A."/>
            <person name="Gohl D.M."/>
            <person name="Silverstein K.A.T."/>
            <person name="Koren S."/>
            <person name="Bechman K.B."/>
            <person name="Herman A."/>
            <person name="Abrahante J.E."/>
            <person name="Garbe J."/>
        </authorList>
    </citation>
    <scope>NUCLEOTIDE SEQUENCE</scope>
    <source>
        <strain evidence="9">Duluth1</strain>
        <tissue evidence="9">Whole animal</tissue>
    </source>
</reference>
<feature type="transmembrane region" description="Helical" evidence="8">
    <location>
        <begin position="102"/>
        <end position="124"/>
    </location>
</feature>
<keyword evidence="4 8" id="KW-0769">Symport</keyword>
<sequence>MEQDLKKRRAARKKRCLMILKDNLIIIFMVISLIVGVVVGLTVRKLEGWEYYQKRKIFYLRFPGDLLMNMLKLLILPLIVSSIISSLASLNAKASGRIGLRAVVYYLTTTFAAVIEGIILVLTIKPGNRGGGITPSGQSKDQAPLEALFDLIRNCFPDNLIEASFRRLTTVTVPFKYNVTIDVPFNATGNEENATTAQETRTSDFPSVKVDDGMNILGIVVFSIFLGAVLSSMGRQGKPLLDFFETLHIATMKLTMLVIWYSPVGIIFLVATKLIEMEDPNKVFVQLAYYMLTVLVGLAAHGIIVLPLVYFVFTRKNPVTFMYGMTKALLTAWGTASSSATLPVTMECLEGNHVDVRIAKFVAPIGATVNMDGTALYEAVAAIFIAQVNGISLNIGQVITVSLTATAAAIGAAGIPSAGLVTMTIVLTAVGLPTEDISIILAIDWFLDRFRTAINVLGDAIGAGIVDHLSQADLKEMDRLEGIEEGIQDNDVSVTTESSGTSSKENGVKFEEKKAIDIGLNNPAFTNGDLNTPL</sequence>
<dbReference type="PANTHER" id="PTHR11958">
    <property type="entry name" value="SODIUM/DICARBOXYLATE SYMPORTER-RELATED"/>
    <property type="match status" value="1"/>
</dbReference>
<dbReference type="OrthoDB" id="5877963at2759"/>
<evidence type="ECO:0000313" key="9">
    <source>
        <dbReference type="EMBL" id="KAH3831531.1"/>
    </source>
</evidence>
<dbReference type="EMBL" id="JAIWYP010000004">
    <property type="protein sequence ID" value="KAH3831531.1"/>
    <property type="molecule type" value="Genomic_DNA"/>
</dbReference>
<reference evidence="9" key="1">
    <citation type="journal article" date="2019" name="bioRxiv">
        <title>The Genome of the Zebra Mussel, Dreissena polymorpha: A Resource for Invasive Species Research.</title>
        <authorList>
            <person name="McCartney M.A."/>
            <person name="Auch B."/>
            <person name="Kono T."/>
            <person name="Mallez S."/>
            <person name="Zhang Y."/>
            <person name="Obille A."/>
            <person name="Becker A."/>
            <person name="Abrahante J.E."/>
            <person name="Garbe J."/>
            <person name="Badalamenti J.P."/>
            <person name="Herman A."/>
            <person name="Mangelson H."/>
            <person name="Liachko I."/>
            <person name="Sullivan S."/>
            <person name="Sone E.D."/>
            <person name="Koren S."/>
            <person name="Silverstein K.A.T."/>
            <person name="Beckman K.B."/>
            <person name="Gohl D.M."/>
        </authorList>
    </citation>
    <scope>NUCLEOTIDE SEQUENCE</scope>
    <source>
        <strain evidence="9">Duluth1</strain>
        <tissue evidence="9">Whole animal</tissue>
    </source>
</reference>
<feature type="transmembrane region" description="Helical" evidence="8">
    <location>
        <begin position="287"/>
        <end position="313"/>
    </location>
</feature>
<dbReference type="PROSITE" id="PS00713">
    <property type="entry name" value="NA_DICARBOXYL_SYMP_1"/>
    <property type="match status" value="1"/>
</dbReference>
<evidence type="ECO:0000256" key="1">
    <source>
        <dbReference type="ARBA" id="ARBA00004141"/>
    </source>
</evidence>
<dbReference type="InterPro" id="IPR001991">
    <property type="entry name" value="Na-dicarboxylate_symporter"/>
</dbReference>
<dbReference type="GO" id="GO:0015501">
    <property type="term" value="F:glutamate:sodium symporter activity"/>
    <property type="evidence" value="ECO:0007669"/>
    <property type="project" value="TreeGrafter"/>
</dbReference>
<comment type="caution">
    <text evidence="9">The sequence shown here is derived from an EMBL/GenBank/DDBJ whole genome shotgun (WGS) entry which is preliminary data.</text>
</comment>
<feature type="transmembrane region" description="Helical" evidence="8">
    <location>
        <begin position="70"/>
        <end position="90"/>
    </location>
</feature>
<dbReference type="GO" id="GO:0015175">
    <property type="term" value="F:neutral L-amino acid transmembrane transporter activity"/>
    <property type="evidence" value="ECO:0007669"/>
    <property type="project" value="TreeGrafter"/>
</dbReference>
<name>A0A9D4K1E4_DREPO</name>
<evidence type="ECO:0000256" key="6">
    <source>
        <dbReference type="ARBA" id="ARBA00023136"/>
    </source>
</evidence>
<keyword evidence="5 8" id="KW-1133">Transmembrane helix</keyword>
<dbReference type="PRINTS" id="PR00173">
    <property type="entry name" value="EDTRNSPORT"/>
</dbReference>
<keyword evidence="3 8" id="KW-0812">Transmembrane</keyword>
<evidence type="ECO:0000256" key="5">
    <source>
        <dbReference type="ARBA" id="ARBA00022989"/>
    </source>
</evidence>
<evidence type="ECO:0000313" key="10">
    <source>
        <dbReference type="Proteomes" id="UP000828390"/>
    </source>
</evidence>
<evidence type="ECO:0000256" key="7">
    <source>
        <dbReference type="ARBA" id="ARBA00023180"/>
    </source>
</evidence>
<protein>
    <recommendedName>
        <fullName evidence="8">Amino acid transporter</fullName>
    </recommendedName>
</protein>
<dbReference type="PANTHER" id="PTHR11958:SF63">
    <property type="entry name" value="AMINO ACID TRANSPORTER"/>
    <property type="match status" value="1"/>
</dbReference>
<dbReference type="InterPro" id="IPR018107">
    <property type="entry name" value="Na-dicarboxylate_symporter_CS"/>
</dbReference>
<accession>A0A9D4K1E4</accession>
<comment type="subcellular location">
    <subcellularLocation>
        <location evidence="1 8">Membrane</location>
        <topology evidence="1 8">Multi-pass membrane protein</topology>
    </subcellularLocation>
</comment>
<evidence type="ECO:0000256" key="2">
    <source>
        <dbReference type="ARBA" id="ARBA00022448"/>
    </source>
</evidence>
<keyword evidence="7" id="KW-0325">Glycoprotein</keyword>